<dbReference type="Pfam" id="PF13426">
    <property type="entry name" value="PAS_9"/>
    <property type="match status" value="1"/>
</dbReference>
<dbReference type="EMBL" id="FNMV01000001">
    <property type="protein sequence ID" value="SDW06626.1"/>
    <property type="molecule type" value="Genomic_DNA"/>
</dbReference>
<dbReference type="GO" id="GO:0000155">
    <property type="term" value="F:phosphorelay sensor kinase activity"/>
    <property type="evidence" value="ECO:0007669"/>
    <property type="project" value="InterPro"/>
</dbReference>
<dbReference type="SMART" id="SM00448">
    <property type="entry name" value="REC"/>
    <property type="match status" value="1"/>
</dbReference>
<dbReference type="PROSITE" id="PS50110">
    <property type="entry name" value="RESPONSE_REGULATORY"/>
    <property type="match status" value="1"/>
</dbReference>
<evidence type="ECO:0000313" key="4">
    <source>
        <dbReference type="Proteomes" id="UP000198569"/>
    </source>
</evidence>
<dbReference type="InterPro" id="IPR000014">
    <property type="entry name" value="PAS"/>
</dbReference>
<dbReference type="InterPro" id="IPR036097">
    <property type="entry name" value="HisK_dim/P_sf"/>
</dbReference>
<protein>
    <submittedName>
        <fullName evidence="3">PAS domain S-box-containing protein</fullName>
    </submittedName>
</protein>
<reference evidence="4" key="1">
    <citation type="submission" date="2016-10" db="EMBL/GenBank/DDBJ databases">
        <authorList>
            <person name="Varghese N."/>
            <person name="Submissions S."/>
        </authorList>
    </citation>
    <scope>NUCLEOTIDE SEQUENCE [LARGE SCALE GENOMIC DNA]</scope>
    <source>
        <strain evidence="4">DSM 15718</strain>
    </source>
</reference>
<dbReference type="Proteomes" id="UP000198569">
    <property type="component" value="Unassembled WGS sequence"/>
</dbReference>
<feature type="modified residue" description="4-aspartylphosphate" evidence="1">
    <location>
        <position position="62"/>
    </location>
</feature>
<keyword evidence="1" id="KW-0597">Phosphoprotein</keyword>
<evidence type="ECO:0000313" key="3">
    <source>
        <dbReference type="EMBL" id="SDW06626.1"/>
    </source>
</evidence>
<organism evidence="3 4">
    <name type="scientific">Flavobacterium degerlachei</name>
    <dbReference type="NCBI Taxonomy" id="229203"/>
    <lineage>
        <taxon>Bacteria</taxon>
        <taxon>Pseudomonadati</taxon>
        <taxon>Bacteroidota</taxon>
        <taxon>Flavobacteriia</taxon>
        <taxon>Flavobacteriales</taxon>
        <taxon>Flavobacteriaceae</taxon>
        <taxon>Flavobacterium</taxon>
    </lineage>
</organism>
<dbReference type="SUPFAM" id="SSF55785">
    <property type="entry name" value="PYP-like sensor domain (PAS domain)"/>
    <property type="match status" value="1"/>
</dbReference>
<proteinExistence type="predicted"/>
<dbReference type="InterPro" id="IPR035965">
    <property type="entry name" value="PAS-like_dom_sf"/>
</dbReference>
<dbReference type="NCBIfam" id="TIGR00229">
    <property type="entry name" value="sensory_box"/>
    <property type="match status" value="1"/>
</dbReference>
<dbReference type="InterPro" id="IPR011006">
    <property type="entry name" value="CheY-like_superfamily"/>
</dbReference>
<evidence type="ECO:0000259" key="2">
    <source>
        <dbReference type="PROSITE" id="PS50110"/>
    </source>
</evidence>
<dbReference type="SMART" id="SM00091">
    <property type="entry name" value="PAS"/>
    <property type="match status" value="1"/>
</dbReference>
<feature type="domain" description="Response regulatory" evidence="2">
    <location>
        <begin position="9"/>
        <end position="127"/>
    </location>
</feature>
<evidence type="ECO:0000256" key="1">
    <source>
        <dbReference type="PROSITE-ProRule" id="PRU00169"/>
    </source>
</evidence>
<dbReference type="RefSeq" id="WP_091428579.1">
    <property type="nucleotide sequence ID" value="NZ_FNMV01000001.1"/>
</dbReference>
<name>A0A1H2QHK2_9FLAO</name>
<gene>
    <name evidence="3" type="ORF">SAMN05444338_101189</name>
</gene>
<keyword evidence="4" id="KW-1185">Reference proteome</keyword>
<dbReference type="InterPro" id="IPR001789">
    <property type="entry name" value="Sig_transdc_resp-reg_receiver"/>
</dbReference>
<accession>A0A1H2QHK2</accession>
<dbReference type="Gene3D" id="3.40.50.2300">
    <property type="match status" value="1"/>
</dbReference>
<dbReference type="Pfam" id="PF00072">
    <property type="entry name" value="Response_reg"/>
    <property type="match status" value="1"/>
</dbReference>
<dbReference type="OrthoDB" id="9124519at2"/>
<sequence length="336" mass="39172">MNETPKIYSILVVEDDFNDFEKIERFISVLECKTEIKHAKNFKEASLILSMEDKFFDVVLLDLTLPDIAKDEIVGKMLDLVFFCPIIVLTTNDDVGMSIKSISKGIADYLIKEELTPAMLFKSMVCSIERKKIFFSYEMAKTRYSDLFHLSPLPMWVYDLGTFQFLDVNDAAIKNYGFKKEEFLNMTIKEIWPVEDYPIFDQGVYSFDQYKENFKKRYLRHQKKNGDIINVEIQSNIIFFNDSKAKLVMANDITKQMQHIKTIEDQNKSLKEIAWTHSHVVRAPLAKMMSIIDYMKESDGIPSEYENLLGHFFDSGTELDGIIRDIVKKTETINKK</sequence>
<dbReference type="SUPFAM" id="SSF47384">
    <property type="entry name" value="Homodimeric domain of signal transducing histidine kinase"/>
    <property type="match status" value="1"/>
</dbReference>
<dbReference type="STRING" id="229203.SAMN05444338_101189"/>
<dbReference type="AlphaFoldDB" id="A0A1H2QHK2"/>
<dbReference type="Gene3D" id="3.30.450.20">
    <property type="entry name" value="PAS domain"/>
    <property type="match status" value="1"/>
</dbReference>
<dbReference type="CDD" id="cd00130">
    <property type="entry name" value="PAS"/>
    <property type="match status" value="1"/>
</dbReference>
<dbReference type="CDD" id="cd00156">
    <property type="entry name" value="REC"/>
    <property type="match status" value="1"/>
</dbReference>
<dbReference type="SUPFAM" id="SSF52172">
    <property type="entry name" value="CheY-like"/>
    <property type="match status" value="1"/>
</dbReference>